<dbReference type="InterPro" id="IPR023211">
    <property type="entry name" value="DNA_pol_palm_dom_sf"/>
</dbReference>
<dbReference type="AlphaFoldDB" id="A0A286U4F4"/>
<dbReference type="SUPFAM" id="SSF53098">
    <property type="entry name" value="Ribonuclease H-like"/>
    <property type="match status" value="1"/>
</dbReference>
<dbReference type="GO" id="GO:0000166">
    <property type="term" value="F:nucleotide binding"/>
    <property type="evidence" value="ECO:0007669"/>
    <property type="project" value="InterPro"/>
</dbReference>
<dbReference type="Pfam" id="PF03104">
    <property type="entry name" value="DNA_pol_B_exo1"/>
    <property type="match status" value="1"/>
</dbReference>
<evidence type="ECO:0000256" key="4">
    <source>
        <dbReference type="ARBA" id="ARBA00022695"/>
    </source>
</evidence>
<accession>A0A286U4F4</accession>
<dbReference type="SUPFAM" id="SSF56672">
    <property type="entry name" value="DNA/RNA polymerases"/>
    <property type="match status" value="1"/>
</dbReference>
<dbReference type="SMART" id="SM00486">
    <property type="entry name" value="POLBc"/>
    <property type="match status" value="1"/>
</dbReference>
<proteinExistence type="inferred from homology"/>
<keyword evidence="5" id="KW-0239">DNA-directed DNA polymerase</keyword>
<evidence type="ECO:0000259" key="8">
    <source>
        <dbReference type="Pfam" id="PF00136"/>
    </source>
</evidence>
<comment type="catalytic activity">
    <reaction evidence="7">
        <text>DNA(n) + a 2'-deoxyribonucleoside 5'-triphosphate = DNA(n+1) + diphosphate</text>
        <dbReference type="Rhea" id="RHEA:22508"/>
        <dbReference type="Rhea" id="RHEA-COMP:17339"/>
        <dbReference type="Rhea" id="RHEA-COMP:17340"/>
        <dbReference type="ChEBI" id="CHEBI:33019"/>
        <dbReference type="ChEBI" id="CHEBI:61560"/>
        <dbReference type="ChEBI" id="CHEBI:173112"/>
        <dbReference type="EC" id="2.7.7.7"/>
    </reaction>
</comment>
<dbReference type="GO" id="GO:0003677">
    <property type="term" value="F:DNA binding"/>
    <property type="evidence" value="ECO:0007669"/>
    <property type="project" value="UniProtKB-KW"/>
</dbReference>
<evidence type="ECO:0000313" key="10">
    <source>
        <dbReference type="EMBL" id="GAX63013.1"/>
    </source>
</evidence>
<dbReference type="InterPro" id="IPR042087">
    <property type="entry name" value="DNA_pol_B_thumb"/>
</dbReference>
<dbReference type="GO" id="GO:0003887">
    <property type="term" value="F:DNA-directed DNA polymerase activity"/>
    <property type="evidence" value="ECO:0007669"/>
    <property type="project" value="UniProtKB-KW"/>
</dbReference>
<comment type="caution">
    <text evidence="10">The sequence shown here is derived from an EMBL/GenBank/DDBJ whole genome shotgun (WGS) entry which is preliminary data.</text>
</comment>
<evidence type="ECO:0000256" key="1">
    <source>
        <dbReference type="ARBA" id="ARBA00005755"/>
    </source>
</evidence>
<dbReference type="EMBL" id="BAOS01000046">
    <property type="protein sequence ID" value="GAX63013.1"/>
    <property type="molecule type" value="Genomic_DNA"/>
</dbReference>
<dbReference type="Pfam" id="PF00136">
    <property type="entry name" value="DNA_pol_B"/>
    <property type="match status" value="1"/>
</dbReference>
<dbReference type="InterPro" id="IPR006172">
    <property type="entry name" value="DNA-dir_DNA_pol_B"/>
</dbReference>
<dbReference type="Gene3D" id="3.90.1600.10">
    <property type="entry name" value="Palm domain of DNA polymerase"/>
    <property type="match status" value="1"/>
</dbReference>
<keyword evidence="4" id="KW-0548">Nucleotidyltransferase</keyword>
<dbReference type="InterPro" id="IPR006134">
    <property type="entry name" value="DNA-dir_DNA_pol_B_multi_dom"/>
</dbReference>
<dbReference type="Gene3D" id="3.30.420.10">
    <property type="entry name" value="Ribonuclease H-like superfamily/Ribonuclease H"/>
    <property type="match status" value="1"/>
</dbReference>
<keyword evidence="6" id="KW-0238">DNA-binding</keyword>
<dbReference type="InterPro" id="IPR006133">
    <property type="entry name" value="DNA-dir_DNA_pol_B_exonuc"/>
</dbReference>
<reference evidence="11" key="1">
    <citation type="journal article" date="2017" name="Environ. Microbiol. Rep.">
        <title>Genetic Diversity of Marine Anaerobic Ammonium-Oxidizing Bacteria as Revealed by Genomic and Proteomic Analyses of 'Candidatus Scalindua japonica'.</title>
        <authorList>
            <person name="Oshiki M."/>
            <person name="Mizuto K."/>
            <person name="Kimura Z."/>
            <person name="Kindaichi T."/>
            <person name="Satoh H."/>
            <person name="Okabe S."/>
        </authorList>
    </citation>
    <scope>NUCLEOTIDE SEQUENCE [LARGE SCALE GENOMIC DNA]</scope>
    <source>
        <strain evidence="11">husup-a2</strain>
    </source>
</reference>
<dbReference type="RefSeq" id="WP_203415610.1">
    <property type="nucleotide sequence ID" value="NZ_BAOS01000046.1"/>
</dbReference>
<name>A0A286U4F4_9BACT</name>
<dbReference type="InterPro" id="IPR036397">
    <property type="entry name" value="RNaseH_sf"/>
</dbReference>
<dbReference type="PANTHER" id="PTHR10322">
    <property type="entry name" value="DNA POLYMERASE CATALYTIC SUBUNIT"/>
    <property type="match status" value="1"/>
</dbReference>
<dbReference type="Proteomes" id="UP000218542">
    <property type="component" value="Unassembled WGS sequence"/>
</dbReference>
<gene>
    <name evidence="10" type="ORF">SCALIN_C46_0017</name>
</gene>
<evidence type="ECO:0000256" key="5">
    <source>
        <dbReference type="ARBA" id="ARBA00022932"/>
    </source>
</evidence>
<evidence type="ECO:0000256" key="2">
    <source>
        <dbReference type="ARBA" id="ARBA00012417"/>
    </source>
</evidence>
<feature type="domain" description="DNA-directed DNA polymerase family B multifunctional" evidence="8">
    <location>
        <begin position="438"/>
        <end position="729"/>
    </location>
</feature>
<dbReference type="PANTHER" id="PTHR10322:SF23">
    <property type="entry name" value="DNA POLYMERASE DELTA CATALYTIC SUBUNIT"/>
    <property type="match status" value="1"/>
</dbReference>
<keyword evidence="11" id="KW-1185">Reference proteome</keyword>
<evidence type="ECO:0000256" key="3">
    <source>
        <dbReference type="ARBA" id="ARBA00022679"/>
    </source>
</evidence>
<evidence type="ECO:0000256" key="6">
    <source>
        <dbReference type="ARBA" id="ARBA00023125"/>
    </source>
</evidence>
<sequence length="741" mass="86873">MDMKFKKVSFHENEILFGRDSTPFITAVEFDGNNSVEIFFRKKDKVASKKEVFKPFILLEDTIHMEGWNGTYEAKRLNGDAYYKYLVFLETWSDLQLLLKHFKKKTGATPASLSAPFLFLNDPVHQYLVFSGQTLFKEMLYIDLVRLQLDIETYCAEGYEFSNPYRDEDRITLISLSDSSGWEYVISGKEYGEKEMLEVMVEQINLRDPDVIEGHNIFNFDLTYISARARRYKVPLAIGRNKQVLKSHQSRLNIAERTISYKKFEIYGRHIVDTYLLAQMYDVTARNLESYGLKNVARHFNLASPDRTYIDPDRLSWYFDNKPDELLKYGLDDVRETRAISEILGQSFYYQTQIFPYSFQNTIIRGNATKINSLFIREYISSGHSIPRTSQSREYSGGYTDMFLQGVINRVLYCDVQSLYPSIMLTFKYFPKVDELNIFHSLLGDLKDFRLKTKEMMSTAETKSEKMYFDALQSTFKILINSFYGYLGFAYGHFSDFEEANKVTAKGREIIKSMIEWLEDNDCKVIEIDTDGIYFVPPGRVKQEEDEEEIINELSSALPEGINLELAGRYKAMFSYKIKNYVLLDYDDKIIIKGSGLRSRGLELFQRRFMEEMFLHLLKGEGEKMDGLLDKYEKELTDHKWDKKMFIKKETLKESLATYSEKVSKKKRSAAAAYELALKSERSYQPGDQVSYYVIGDKSRVRVFDNCKLASQWDREEPDENVEYYKKKLKTLYDKFKPFFE</sequence>
<organism evidence="10 11">
    <name type="scientific">Candidatus Scalindua japonica</name>
    <dbReference type="NCBI Taxonomy" id="1284222"/>
    <lineage>
        <taxon>Bacteria</taxon>
        <taxon>Pseudomonadati</taxon>
        <taxon>Planctomycetota</taxon>
        <taxon>Candidatus Brocadiia</taxon>
        <taxon>Candidatus Brocadiales</taxon>
        <taxon>Candidatus Scalinduaceae</taxon>
        <taxon>Candidatus Scalindua</taxon>
    </lineage>
</organism>
<feature type="domain" description="DNA-directed DNA polymerase family B exonuclease" evidence="9">
    <location>
        <begin position="146"/>
        <end position="296"/>
    </location>
</feature>
<dbReference type="InterPro" id="IPR043502">
    <property type="entry name" value="DNA/RNA_pol_sf"/>
</dbReference>
<evidence type="ECO:0000313" key="11">
    <source>
        <dbReference type="Proteomes" id="UP000218542"/>
    </source>
</evidence>
<dbReference type="InterPro" id="IPR012337">
    <property type="entry name" value="RNaseH-like_sf"/>
</dbReference>
<keyword evidence="3" id="KW-0808">Transferase</keyword>
<comment type="similarity">
    <text evidence="1">Belongs to the DNA polymerase type-B family.</text>
</comment>
<dbReference type="Gene3D" id="1.10.132.60">
    <property type="entry name" value="DNA polymerase family B, C-terminal domain"/>
    <property type="match status" value="1"/>
</dbReference>
<dbReference type="PRINTS" id="PR00106">
    <property type="entry name" value="DNAPOLB"/>
</dbReference>
<evidence type="ECO:0000256" key="7">
    <source>
        <dbReference type="ARBA" id="ARBA00049244"/>
    </source>
</evidence>
<dbReference type="EC" id="2.7.7.7" evidence="2"/>
<dbReference type="InterPro" id="IPR050240">
    <property type="entry name" value="DNA_pol_type-B"/>
</dbReference>
<protein>
    <recommendedName>
        <fullName evidence="2">DNA-directed DNA polymerase</fullName>
        <ecNumber evidence="2">2.7.7.7</ecNumber>
    </recommendedName>
</protein>
<evidence type="ECO:0000259" key="9">
    <source>
        <dbReference type="Pfam" id="PF03104"/>
    </source>
</evidence>